<protein>
    <submittedName>
        <fullName evidence="1">Phosphatidylinositol kinase- protein kinase tor1</fullName>
        <ecNumber evidence="1">2.7.11.1</ecNumber>
    </submittedName>
</protein>
<accession>A0A9W8H0G3</accession>
<reference evidence="1" key="1">
    <citation type="submission" date="2022-07" db="EMBL/GenBank/DDBJ databases">
        <title>Phylogenomic reconstructions and comparative analyses of Kickxellomycotina fungi.</title>
        <authorList>
            <person name="Reynolds N.K."/>
            <person name="Stajich J.E."/>
            <person name="Barry K."/>
            <person name="Grigoriev I.V."/>
            <person name="Crous P."/>
            <person name="Smith M.E."/>
        </authorList>
    </citation>
    <scope>NUCLEOTIDE SEQUENCE</scope>
    <source>
        <strain evidence="1">BCRC 34297</strain>
    </source>
</reference>
<proteinExistence type="predicted"/>
<comment type="caution">
    <text evidence="1">The sequence shown here is derived from an EMBL/GenBank/DDBJ whole genome shotgun (WGS) entry which is preliminary data.</text>
</comment>
<keyword evidence="1" id="KW-0808">Transferase</keyword>
<sequence>MHDTNGVIVNTGASGKYGNQNLPYLDLNLRLAKNVGSSDIHDLLESTAILSVLVDVDMPNEAQRTRISISYLRDHKYEFRIAASRALGACLGMMPNHDMVMRIRWLSYLYEEQQRDQGFGSVERYHAALLIRKKLIQHGGMYIQANFAPTSNLALKLKDHCDPVIHKAAISLLPVLVHYSPLADCIAPKKHIELLYARARAKLGYMHSVSITHLGGNLNQVIGMYKAFIRPTMEYALEICIPNASLVKVLERCQGNMLRAMLGVPKSTSYAAILFLCKMKTMEHRWRAKISSYIRHPQLDSDNKHILSSLLDMECVAQMNSSCLILQLCQEAYCAGPPHLITTTISEKKQACMHALKSANKSATRIA</sequence>
<organism evidence="1 2">
    <name type="scientific">Coemansia pectinata</name>
    <dbReference type="NCBI Taxonomy" id="1052879"/>
    <lineage>
        <taxon>Eukaryota</taxon>
        <taxon>Fungi</taxon>
        <taxon>Fungi incertae sedis</taxon>
        <taxon>Zoopagomycota</taxon>
        <taxon>Kickxellomycotina</taxon>
        <taxon>Kickxellomycetes</taxon>
        <taxon>Kickxellales</taxon>
        <taxon>Kickxellaceae</taxon>
        <taxon>Coemansia</taxon>
    </lineage>
</organism>
<dbReference type="OrthoDB" id="5514950at2759"/>
<dbReference type="Proteomes" id="UP001140011">
    <property type="component" value="Unassembled WGS sequence"/>
</dbReference>
<evidence type="ECO:0000313" key="1">
    <source>
        <dbReference type="EMBL" id="KAJ2754984.1"/>
    </source>
</evidence>
<dbReference type="EMBL" id="JANBUH010000084">
    <property type="protein sequence ID" value="KAJ2754984.1"/>
    <property type="molecule type" value="Genomic_DNA"/>
</dbReference>
<gene>
    <name evidence="1" type="primary">TOR1_1</name>
    <name evidence="1" type="ORF">GGI19_002006</name>
</gene>
<keyword evidence="2" id="KW-1185">Reference proteome</keyword>
<dbReference type="AlphaFoldDB" id="A0A9W8H0G3"/>
<dbReference type="GO" id="GO:0004674">
    <property type="term" value="F:protein serine/threonine kinase activity"/>
    <property type="evidence" value="ECO:0007669"/>
    <property type="project" value="UniProtKB-EC"/>
</dbReference>
<keyword evidence="1" id="KW-0418">Kinase</keyword>
<evidence type="ECO:0000313" key="2">
    <source>
        <dbReference type="Proteomes" id="UP001140011"/>
    </source>
</evidence>
<dbReference type="EC" id="2.7.11.1" evidence="1"/>
<name>A0A9W8H0G3_9FUNG</name>